<proteinExistence type="predicted"/>
<dbReference type="CDD" id="cd04770">
    <property type="entry name" value="HTH_HMRTR"/>
    <property type="match status" value="1"/>
</dbReference>
<dbReference type="GO" id="GO:0003700">
    <property type="term" value="F:DNA-binding transcription factor activity"/>
    <property type="evidence" value="ECO:0007669"/>
    <property type="project" value="InterPro"/>
</dbReference>
<gene>
    <name evidence="5" type="ORF">RICGR_0701</name>
</gene>
<dbReference type="SMART" id="SM00422">
    <property type="entry name" value="HTH_MERR"/>
    <property type="match status" value="1"/>
</dbReference>
<dbReference type="SUPFAM" id="SSF46955">
    <property type="entry name" value="Putative DNA-binding domain"/>
    <property type="match status" value="1"/>
</dbReference>
<dbReference type="PANTHER" id="PTHR30204:SF94">
    <property type="entry name" value="HEAVY METAL-DEPENDENT TRANSCRIPTIONAL REGULATOR HI_0293-RELATED"/>
    <property type="match status" value="1"/>
</dbReference>
<name>A8PME1_9COXI</name>
<dbReference type="RefSeq" id="WP_006034669.1">
    <property type="nucleotide sequence ID" value="NZ_AAQJ02000001.1"/>
</dbReference>
<protein>
    <submittedName>
        <fullName evidence="5">Mercuric resistance operon regulatory protein</fullName>
    </submittedName>
</protein>
<dbReference type="InterPro" id="IPR009061">
    <property type="entry name" value="DNA-bd_dom_put_sf"/>
</dbReference>
<reference evidence="5" key="2">
    <citation type="submission" date="2007-10" db="EMBL/GenBank/DDBJ databases">
        <authorList>
            <person name="Myers G.S."/>
        </authorList>
    </citation>
    <scope>NUCLEOTIDE SEQUENCE [LARGE SCALE GENOMIC DNA]</scope>
</reference>
<keyword evidence="6" id="KW-1185">Reference proteome</keyword>
<keyword evidence="1" id="KW-0805">Transcription regulation</keyword>
<feature type="domain" description="HTH merR-type" evidence="4">
    <location>
        <begin position="3"/>
        <end position="72"/>
    </location>
</feature>
<dbReference type="InterPro" id="IPR047057">
    <property type="entry name" value="MerR_fam"/>
</dbReference>
<evidence type="ECO:0000256" key="3">
    <source>
        <dbReference type="ARBA" id="ARBA00023163"/>
    </source>
</evidence>
<reference evidence="5" key="1">
    <citation type="submission" date="2006-04" db="EMBL/GenBank/DDBJ databases">
        <authorList>
            <person name="Seshadri R."/>
            <person name="Federici B.A."/>
        </authorList>
    </citation>
    <scope>NUCLEOTIDE SEQUENCE [LARGE SCALE GENOMIC DNA]</scope>
</reference>
<dbReference type="EMBL" id="AAQJ02000001">
    <property type="protein sequence ID" value="EDP45681.1"/>
    <property type="molecule type" value="Genomic_DNA"/>
</dbReference>
<comment type="caution">
    <text evidence="5">The sequence shown here is derived from an EMBL/GenBank/DDBJ whole genome shotgun (WGS) entry which is preliminary data.</text>
</comment>
<dbReference type="OrthoDB" id="9808480at2"/>
<evidence type="ECO:0000256" key="2">
    <source>
        <dbReference type="ARBA" id="ARBA00023125"/>
    </source>
</evidence>
<dbReference type="AlphaFoldDB" id="A8PME1"/>
<evidence type="ECO:0000313" key="5">
    <source>
        <dbReference type="EMBL" id="EDP45681.1"/>
    </source>
</evidence>
<sequence>MKYYTIGNLAKLVQQTPVTIRYYEKIGLIPKSKRSEGGFRLYPESLLRRFYFIQNAKLIGFDLNEIKNLLDLEMNQSSSQPVKLEIQQKISQIENKIKSLQRIKHALMGWEQACDGNISIAECPILEALYHCPEDIREYLKKN</sequence>
<keyword evidence="2" id="KW-0238">DNA-binding</keyword>
<dbReference type="Pfam" id="PF13411">
    <property type="entry name" value="MerR_1"/>
    <property type="match status" value="1"/>
</dbReference>
<organism evidence="5 6">
    <name type="scientific">Rickettsiella grylli</name>
    <dbReference type="NCBI Taxonomy" id="59196"/>
    <lineage>
        <taxon>Bacteria</taxon>
        <taxon>Pseudomonadati</taxon>
        <taxon>Pseudomonadota</taxon>
        <taxon>Gammaproteobacteria</taxon>
        <taxon>Legionellales</taxon>
        <taxon>Coxiellaceae</taxon>
        <taxon>Rickettsiella</taxon>
    </lineage>
</organism>
<dbReference type="PRINTS" id="PR00040">
    <property type="entry name" value="HTHMERR"/>
</dbReference>
<evidence type="ECO:0000313" key="6">
    <source>
        <dbReference type="Proteomes" id="UP000054075"/>
    </source>
</evidence>
<keyword evidence="3" id="KW-0804">Transcription</keyword>
<dbReference type="Proteomes" id="UP000054075">
    <property type="component" value="Unassembled WGS sequence"/>
</dbReference>
<dbReference type="STRING" id="59196.RICGR_0701"/>
<dbReference type="GO" id="GO:0003677">
    <property type="term" value="F:DNA binding"/>
    <property type="evidence" value="ECO:0007669"/>
    <property type="project" value="UniProtKB-KW"/>
</dbReference>
<dbReference type="eggNOG" id="COG0789">
    <property type="taxonomic scope" value="Bacteria"/>
</dbReference>
<dbReference type="Gene3D" id="1.10.1660.10">
    <property type="match status" value="1"/>
</dbReference>
<dbReference type="PROSITE" id="PS50937">
    <property type="entry name" value="HTH_MERR_2"/>
    <property type="match status" value="1"/>
</dbReference>
<accession>A8PME1</accession>
<dbReference type="PANTHER" id="PTHR30204">
    <property type="entry name" value="REDOX-CYCLING DRUG-SENSING TRANSCRIPTIONAL ACTIVATOR SOXR"/>
    <property type="match status" value="1"/>
</dbReference>
<dbReference type="InterPro" id="IPR000551">
    <property type="entry name" value="MerR-type_HTH_dom"/>
</dbReference>
<evidence type="ECO:0000256" key="1">
    <source>
        <dbReference type="ARBA" id="ARBA00023015"/>
    </source>
</evidence>
<evidence type="ECO:0000259" key="4">
    <source>
        <dbReference type="PROSITE" id="PS50937"/>
    </source>
</evidence>